<dbReference type="CDD" id="cd08589">
    <property type="entry name" value="PI-PLCc_SaPLC1_like"/>
    <property type="match status" value="1"/>
</dbReference>
<dbReference type="AlphaFoldDB" id="A0A8S1IUI1"/>
<organism evidence="1 2">
    <name type="scientific">Ostreobium quekettii</name>
    <dbReference type="NCBI Taxonomy" id="121088"/>
    <lineage>
        <taxon>Eukaryota</taxon>
        <taxon>Viridiplantae</taxon>
        <taxon>Chlorophyta</taxon>
        <taxon>core chlorophytes</taxon>
        <taxon>Ulvophyceae</taxon>
        <taxon>TCBD clade</taxon>
        <taxon>Bryopsidales</taxon>
        <taxon>Ostreobineae</taxon>
        <taxon>Ostreobiaceae</taxon>
        <taxon>Ostreobium</taxon>
    </lineage>
</organism>
<proteinExistence type="predicted"/>
<keyword evidence="2" id="KW-1185">Reference proteome</keyword>
<dbReference type="OrthoDB" id="2017497at2759"/>
<evidence type="ECO:0000313" key="1">
    <source>
        <dbReference type="EMBL" id="CAD7694963.1"/>
    </source>
</evidence>
<dbReference type="GO" id="GO:0008081">
    <property type="term" value="F:phosphoric diester hydrolase activity"/>
    <property type="evidence" value="ECO:0007669"/>
    <property type="project" value="InterPro"/>
</dbReference>
<sequence>MNARPTLSARNTPMAHASSHLRPLLRPVLPSLATLLLATALLSCLSSSPAAITTPSRRPLQSSSASPLRLNQLQLLATHNSYKLAPSPELRDYLASLLPADVPAALDYAHPDLTDQLENFGVRAFELDVYANPDGGRFAQRAGPKLAGINGTSPDGEMWVPGWKVMHTQDVDFETVALTLKEALGEMRAWSERRGAHVPVIVWVEPKRDQLPEGLVRLGNALLAASEAAGPDTFAEVLDINATLLLDLESEVLNAFTRDQLLLPGDLLTSDNTPLAQAVLPDRWPLLDDVRGKFVFVLDPAVRDIYLNARPALSGAVFFTSARAESGHEGMTDAIFVAAAEGPFKHQVERKEREDVLKNVAAAEISAAVGKGYFVRTQVDNMGVLTIAEARQNDTFRRDAFIAAGAHAIRTDFLRPSDLFPSTYSVPAVACGRSPCCNPVNAGGHEGCQMLE</sequence>
<protein>
    <submittedName>
        <fullName evidence="1">Uncharacterized protein</fullName>
    </submittedName>
</protein>
<dbReference type="InterPro" id="IPR017946">
    <property type="entry name" value="PLC-like_Pdiesterase_TIM-brl"/>
</dbReference>
<dbReference type="Gene3D" id="3.20.20.190">
    <property type="entry name" value="Phosphatidylinositol (PI) phosphodiesterase"/>
    <property type="match status" value="1"/>
</dbReference>
<name>A0A8S1IUI1_9CHLO</name>
<dbReference type="SUPFAM" id="SSF51695">
    <property type="entry name" value="PLC-like phosphodiesterases"/>
    <property type="match status" value="1"/>
</dbReference>
<reference evidence="1" key="1">
    <citation type="submission" date="2020-12" db="EMBL/GenBank/DDBJ databases">
        <authorList>
            <person name="Iha C."/>
        </authorList>
    </citation>
    <scope>NUCLEOTIDE SEQUENCE</scope>
</reference>
<evidence type="ECO:0000313" key="2">
    <source>
        <dbReference type="Proteomes" id="UP000708148"/>
    </source>
</evidence>
<gene>
    <name evidence="1" type="ORF">OSTQU699_LOCUS324</name>
</gene>
<dbReference type="InterPro" id="IPR032075">
    <property type="entry name" value="PI-PLC-C1"/>
</dbReference>
<dbReference type="GO" id="GO:0006629">
    <property type="term" value="P:lipid metabolic process"/>
    <property type="evidence" value="ECO:0007669"/>
    <property type="project" value="InterPro"/>
</dbReference>
<dbReference type="Proteomes" id="UP000708148">
    <property type="component" value="Unassembled WGS sequence"/>
</dbReference>
<dbReference type="Pfam" id="PF16670">
    <property type="entry name" value="PI-PLC-C1"/>
    <property type="match status" value="1"/>
</dbReference>
<accession>A0A8S1IUI1</accession>
<dbReference type="EMBL" id="CAJHUC010000288">
    <property type="protein sequence ID" value="CAD7694963.1"/>
    <property type="molecule type" value="Genomic_DNA"/>
</dbReference>
<comment type="caution">
    <text evidence="1">The sequence shown here is derived from an EMBL/GenBank/DDBJ whole genome shotgun (WGS) entry which is preliminary data.</text>
</comment>